<organism evidence="3 4">
    <name type="scientific">Photobacterium gaetbulicola</name>
    <dbReference type="NCBI Taxonomy" id="1295392"/>
    <lineage>
        <taxon>Bacteria</taxon>
        <taxon>Pseudomonadati</taxon>
        <taxon>Pseudomonadota</taxon>
        <taxon>Gammaproteobacteria</taxon>
        <taxon>Vibrionales</taxon>
        <taxon>Vibrionaceae</taxon>
        <taxon>Photobacterium</taxon>
    </lineage>
</organism>
<dbReference type="Pfam" id="PF05618">
    <property type="entry name" value="Zn_protease"/>
    <property type="match status" value="1"/>
</dbReference>
<proteinExistence type="predicted"/>
<evidence type="ECO:0000313" key="3">
    <source>
        <dbReference type="EMBL" id="KHT65334.1"/>
    </source>
</evidence>
<comment type="caution">
    <text evidence="3">The sequence shown here is derived from an EMBL/GenBank/DDBJ whole genome shotgun (WGS) entry which is preliminary data.</text>
</comment>
<keyword evidence="1" id="KW-0732">Signal</keyword>
<dbReference type="EMBL" id="JWLZ01000014">
    <property type="protein sequence ID" value="KHT65334.1"/>
    <property type="molecule type" value="Genomic_DNA"/>
</dbReference>
<dbReference type="Gene3D" id="2.40.70.10">
    <property type="entry name" value="Acid Proteases"/>
    <property type="match status" value="1"/>
</dbReference>
<feature type="domain" description="Retropepsin-like aspartic endopeptidase" evidence="2">
    <location>
        <begin position="32"/>
        <end position="165"/>
    </location>
</feature>
<dbReference type="PANTHER" id="PTHR38037">
    <property type="entry name" value="ZN_PROTEASE DOMAIN-CONTAINING PROTEIN"/>
    <property type="match status" value="1"/>
</dbReference>
<dbReference type="AlphaFoldDB" id="A0A0B9G9R7"/>
<gene>
    <name evidence="3" type="ORF">RJ45_01735</name>
</gene>
<evidence type="ECO:0000313" key="4">
    <source>
        <dbReference type="Proteomes" id="UP000031278"/>
    </source>
</evidence>
<dbReference type="InterPro" id="IPR008503">
    <property type="entry name" value="Asp_endopeptidase"/>
</dbReference>
<accession>A0A0B9G9R7</accession>
<evidence type="ECO:0000256" key="1">
    <source>
        <dbReference type="SAM" id="SignalP"/>
    </source>
</evidence>
<dbReference type="Proteomes" id="UP000031278">
    <property type="component" value="Unassembled WGS sequence"/>
</dbReference>
<feature type="chain" id="PRO_5002127897" description="Retropepsin-like aspartic endopeptidase domain-containing protein" evidence="1">
    <location>
        <begin position="23"/>
        <end position="171"/>
    </location>
</feature>
<name>A0A0B9G9R7_9GAMM</name>
<sequence length="171" mass="19172">MKRLFIPALLLFSVAGSNLALAEANSDDSKSIVGQVETIKVYDLEMDYLARIDTGAATTSIHAKDIKVIGEESDSDNMRDHLGHTVQFTSINEKGEEATFKGKIVKVSKIRNAQGVERRYAVKMDLGWNGEHKTVAVNLRDRSKLEYKLLIGRNWLEGDYLVDVEKLDEDD</sequence>
<evidence type="ECO:0000259" key="2">
    <source>
        <dbReference type="Pfam" id="PF05618"/>
    </source>
</evidence>
<protein>
    <recommendedName>
        <fullName evidence="2">Retropepsin-like aspartic endopeptidase domain-containing protein</fullName>
    </recommendedName>
</protein>
<dbReference type="SUPFAM" id="SSF50630">
    <property type="entry name" value="Acid proteases"/>
    <property type="match status" value="1"/>
</dbReference>
<dbReference type="RefSeq" id="WP_039457101.1">
    <property type="nucleotide sequence ID" value="NZ_JWLZ01000014.1"/>
</dbReference>
<dbReference type="PANTHER" id="PTHR38037:SF2">
    <property type="entry name" value="ATP-DEPENDENT ZINC PROTEASE DOMAIN-CONTAINING PROTEIN-RELATED"/>
    <property type="match status" value="1"/>
</dbReference>
<reference evidence="3 4" key="1">
    <citation type="submission" date="2014-12" db="EMBL/GenBank/DDBJ databases">
        <title>Genome sequencing of Photobacterium gaetbulicola AD005a.</title>
        <authorList>
            <person name="Adrian T.G.S."/>
            <person name="Chan K.G."/>
        </authorList>
    </citation>
    <scope>NUCLEOTIDE SEQUENCE [LARGE SCALE GENOMIC DNA]</scope>
    <source>
        <strain evidence="3 4">AD005a</strain>
    </source>
</reference>
<dbReference type="InterPro" id="IPR021109">
    <property type="entry name" value="Peptidase_aspartic_dom_sf"/>
</dbReference>
<feature type="signal peptide" evidence="1">
    <location>
        <begin position="1"/>
        <end position="22"/>
    </location>
</feature>